<dbReference type="Gene3D" id="1.10.150.130">
    <property type="match status" value="1"/>
</dbReference>
<evidence type="ECO:0000256" key="2">
    <source>
        <dbReference type="ARBA" id="ARBA00022908"/>
    </source>
</evidence>
<dbReference type="CDD" id="cd00801">
    <property type="entry name" value="INT_P4_C"/>
    <property type="match status" value="1"/>
</dbReference>
<dbReference type="Pfam" id="PF00589">
    <property type="entry name" value="Phage_integrase"/>
    <property type="match status" value="1"/>
</dbReference>
<accession>A0ABS3Q2Y1</accession>
<feature type="domain" description="Tyr recombinase" evidence="5">
    <location>
        <begin position="202"/>
        <end position="390"/>
    </location>
</feature>
<dbReference type="InterPro" id="IPR011010">
    <property type="entry name" value="DNA_brk_join_enz"/>
</dbReference>
<dbReference type="Proteomes" id="UP000664835">
    <property type="component" value="Unassembled WGS sequence"/>
</dbReference>
<organism evidence="6 7">
    <name type="scientific">Thiomicrorhabdus marina</name>
    <dbReference type="NCBI Taxonomy" id="2818442"/>
    <lineage>
        <taxon>Bacteria</taxon>
        <taxon>Pseudomonadati</taxon>
        <taxon>Pseudomonadota</taxon>
        <taxon>Gammaproteobacteria</taxon>
        <taxon>Thiotrichales</taxon>
        <taxon>Piscirickettsiaceae</taxon>
        <taxon>Thiomicrorhabdus</taxon>
    </lineage>
</organism>
<dbReference type="PANTHER" id="PTHR30629:SF2">
    <property type="entry name" value="PROPHAGE INTEGRASE INTS-RELATED"/>
    <property type="match status" value="1"/>
</dbReference>
<dbReference type="InterPro" id="IPR010998">
    <property type="entry name" value="Integrase_recombinase_N"/>
</dbReference>
<dbReference type="Pfam" id="PF13356">
    <property type="entry name" value="Arm-DNA-bind_3"/>
    <property type="match status" value="1"/>
</dbReference>
<dbReference type="InterPro" id="IPR050808">
    <property type="entry name" value="Phage_Integrase"/>
</dbReference>
<keyword evidence="2" id="KW-0229">DNA integration</keyword>
<comment type="caution">
    <text evidence="6">The sequence shown here is derived from an EMBL/GenBank/DDBJ whole genome shotgun (WGS) entry which is preliminary data.</text>
</comment>
<evidence type="ECO:0000256" key="4">
    <source>
        <dbReference type="ARBA" id="ARBA00023172"/>
    </source>
</evidence>
<dbReference type="InterPro" id="IPR025166">
    <property type="entry name" value="Integrase_DNA_bind_dom"/>
</dbReference>
<dbReference type="Gene3D" id="3.30.160.390">
    <property type="entry name" value="Integrase, DNA-binding domain"/>
    <property type="match status" value="1"/>
</dbReference>
<gene>
    <name evidence="6" type="ORF">J3998_03545</name>
</gene>
<evidence type="ECO:0000259" key="5">
    <source>
        <dbReference type="PROSITE" id="PS51898"/>
    </source>
</evidence>
<keyword evidence="7" id="KW-1185">Reference proteome</keyword>
<dbReference type="InterPro" id="IPR002104">
    <property type="entry name" value="Integrase_catalytic"/>
</dbReference>
<sequence>MKRKLTDRRVLTLKPQDKQFKESDGGGLYLLVKPSGTKTWRYDFALFGNRYTLTIGQYPDITLKRARELHEQARGFIAEGLDPRVELKRLKGTQYKPFSAYALDLLKDAPIKDITRRKKLEVMQLHLFPVLDKTPVDKITTIQLYEHFKGLYDAGKQETLRKSISYAKEVFNRLFALQIISINPASGLNDLFPAKNGTSSKSMPSSNDENSLKLLLQGFDNYHGSLPIKMALKFMPYVFLRPKNIRHLTWQNIDWENKMLTYKEGDMKKDRAHKVPLSNQALEILRNMQEINGNRTYVFTTYTAKKDIPPVESTLSCAINRTKHPETGEPVGKGLMSPHGWRHTASTILNELKFDKDAIEAQLAHMDKDRIRAAYNKAEWMPERIKMMQAWADHLDAIKKATNLNCSSSDFI</sequence>
<comment type="similarity">
    <text evidence="1">Belongs to the 'phage' integrase family.</text>
</comment>
<dbReference type="RefSeq" id="WP_208148069.1">
    <property type="nucleotide sequence ID" value="NZ_JAGETV010000004.1"/>
</dbReference>
<evidence type="ECO:0000313" key="7">
    <source>
        <dbReference type="Proteomes" id="UP000664835"/>
    </source>
</evidence>
<evidence type="ECO:0000256" key="3">
    <source>
        <dbReference type="ARBA" id="ARBA00023125"/>
    </source>
</evidence>
<dbReference type="SUPFAM" id="SSF56349">
    <property type="entry name" value="DNA breaking-rejoining enzymes"/>
    <property type="match status" value="1"/>
</dbReference>
<dbReference type="EMBL" id="JAGETV010000004">
    <property type="protein sequence ID" value="MBO1926641.1"/>
    <property type="molecule type" value="Genomic_DNA"/>
</dbReference>
<dbReference type="PROSITE" id="PS51898">
    <property type="entry name" value="TYR_RECOMBINASE"/>
    <property type="match status" value="1"/>
</dbReference>
<keyword evidence="4" id="KW-0233">DNA recombination</keyword>
<dbReference type="PANTHER" id="PTHR30629">
    <property type="entry name" value="PROPHAGE INTEGRASE"/>
    <property type="match status" value="1"/>
</dbReference>
<dbReference type="GO" id="GO:0003677">
    <property type="term" value="F:DNA binding"/>
    <property type="evidence" value="ECO:0007669"/>
    <property type="project" value="UniProtKB-KW"/>
</dbReference>
<name>A0ABS3Q2Y1_9GAMM</name>
<keyword evidence="3 6" id="KW-0238">DNA-binding</keyword>
<protein>
    <submittedName>
        <fullName evidence="6">Integrase arm-type DNA-binding domain-containing protein</fullName>
    </submittedName>
</protein>
<evidence type="ECO:0000256" key="1">
    <source>
        <dbReference type="ARBA" id="ARBA00008857"/>
    </source>
</evidence>
<proteinExistence type="inferred from homology"/>
<dbReference type="Gene3D" id="1.10.443.10">
    <property type="entry name" value="Intergrase catalytic core"/>
    <property type="match status" value="1"/>
</dbReference>
<dbReference type="InterPro" id="IPR013762">
    <property type="entry name" value="Integrase-like_cat_sf"/>
</dbReference>
<reference evidence="6 7" key="1">
    <citation type="submission" date="2021-03" db="EMBL/GenBank/DDBJ databases">
        <title>Thiomicrorhabdus sp.nov.,novel sulfur-oxidizing bacteria isolated from coastal sediment.</title>
        <authorList>
            <person name="Liu X."/>
        </authorList>
    </citation>
    <scope>NUCLEOTIDE SEQUENCE [LARGE SCALE GENOMIC DNA]</scope>
    <source>
        <strain evidence="6 7">6S2-11</strain>
    </source>
</reference>
<evidence type="ECO:0000313" key="6">
    <source>
        <dbReference type="EMBL" id="MBO1926641.1"/>
    </source>
</evidence>
<dbReference type="InterPro" id="IPR038488">
    <property type="entry name" value="Integrase_DNA-bd_sf"/>
</dbReference>